<gene>
    <name evidence="1" type="ORF">B9Q37_17805</name>
    <name evidence="2" type="ORF">DP181_20360</name>
</gene>
<protein>
    <recommendedName>
        <fullName evidence="5">Lipopolysaccharide core biosynthesis protein</fullName>
    </recommendedName>
</protein>
<evidence type="ECO:0000313" key="3">
    <source>
        <dbReference type="Proteomes" id="UP000230495"/>
    </source>
</evidence>
<dbReference type="AlphaFoldDB" id="A0A2J0PG19"/>
<dbReference type="RefSeq" id="WP_014885307.1">
    <property type="nucleotide sequence ID" value="NC_018405.1"/>
</dbReference>
<dbReference type="Proteomes" id="UP000250603">
    <property type="component" value="Unassembled WGS sequence"/>
</dbReference>
<sequence length="323" mass="37754">MRYFFLEWVNPFEIMMLNSLAQDHPVKQINRIMRRYKSINALLPGNALKKWHKRTHCAVKLSAIKPDDIAICNGYSVFPFLDYVASMPCKKVLILRDSVEALTRKRRHLGQLAQDQDYIETVRPIFDAIYSFDPADCERYNLRAIEQFLPFSWKEIEQFQKQNPTENKSCFFVGGYEPIRANVVRTLTPVLENCGYKTDFYLLDKYDNQDNYPDNCQNKKLSYQENIEKAKRCSVMLEINKPEQQGLTLRALEALILNKKLITTNASIKNMALYHPDRIFIFNGVNTESLEAFLHSGLPERDEKLLRQYCADSLLTTLQKHHP</sequence>
<reference evidence="2 4" key="2">
    <citation type="submission" date="2018-06" db="EMBL/GenBank/DDBJ databases">
        <title>ACT-28, a chromosomally-encoded AmpC with carbapenemase activity from Enterobacter kobei.</title>
        <authorList>
            <person name="Jousset A.B."/>
            <person name="Oueslati S."/>
            <person name="Bernabeu S."/>
            <person name="Takissian J."/>
            <person name="Creton E."/>
            <person name="Vogel A."/>
            <person name="Cotellon G."/>
            <person name="Bonnin R.A."/>
            <person name="Dortet L."/>
            <person name="Naas T."/>
        </authorList>
    </citation>
    <scope>NUCLEOTIDE SEQUENCE [LARGE SCALE GENOMIC DNA]</scope>
    <source>
        <strain evidence="2 4">149H6</strain>
    </source>
</reference>
<dbReference type="EMBL" id="QMCK01000070">
    <property type="protein sequence ID" value="RAY21431.1"/>
    <property type="molecule type" value="Genomic_DNA"/>
</dbReference>
<evidence type="ECO:0000313" key="4">
    <source>
        <dbReference type="Proteomes" id="UP000250603"/>
    </source>
</evidence>
<accession>A0A2J0PG19</accession>
<evidence type="ECO:0008006" key="5">
    <source>
        <dbReference type="Google" id="ProtNLM"/>
    </source>
</evidence>
<evidence type="ECO:0000313" key="2">
    <source>
        <dbReference type="EMBL" id="RAY21431.1"/>
    </source>
</evidence>
<dbReference type="EMBL" id="NEEU01000015">
    <property type="protein sequence ID" value="PJD71540.1"/>
    <property type="molecule type" value="Genomic_DNA"/>
</dbReference>
<keyword evidence="4" id="KW-1185">Reference proteome</keyword>
<dbReference type="OrthoDB" id="3251881at2"/>
<comment type="caution">
    <text evidence="1">The sequence shown here is derived from an EMBL/GenBank/DDBJ whole genome shotgun (WGS) entry which is preliminary data.</text>
</comment>
<name>A0A2J0PG19_9ENTR</name>
<dbReference type="KEGG" id="eno:ECENHK_19205"/>
<evidence type="ECO:0000313" key="1">
    <source>
        <dbReference type="EMBL" id="PJD71540.1"/>
    </source>
</evidence>
<dbReference type="Proteomes" id="UP000230495">
    <property type="component" value="Unassembled WGS sequence"/>
</dbReference>
<reference evidence="1 3" key="1">
    <citation type="journal article" date="2017" name="J. Antimicrob. Chemother.">
        <title>Characterization of the population structure, drug resistance mechanisms and plasmids of the community-associated Enterobacter cloacae complex in China.</title>
        <authorList>
            <person name="Zhou K."/>
            <person name="Yu W."/>
            <person name="Cao X."/>
            <person name="Shen P."/>
            <person name="Lu H."/>
            <person name="Luo Q."/>
            <person name="Rossen J.W.A."/>
            <person name="Xiao Y."/>
        </authorList>
    </citation>
    <scope>NUCLEOTIDE SEQUENCE [LARGE SCALE GENOMIC DNA]</scope>
    <source>
        <strain evidence="1">ECC1097</strain>
    </source>
</reference>
<proteinExistence type="predicted"/>
<organism evidence="1">
    <name type="scientific">Enterobacter kobei</name>
    <dbReference type="NCBI Taxonomy" id="208224"/>
    <lineage>
        <taxon>Bacteria</taxon>
        <taxon>Pseudomonadati</taxon>
        <taxon>Pseudomonadota</taxon>
        <taxon>Gammaproteobacteria</taxon>
        <taxon>Enterobacterales</taxon>
        <taxon>Enterobacteriaceae</taxon>
        <taxon>Enterobacter</taxon>
        <taxon>Enterobacter cloacae complex</taxon>
    </lineage>
</organism>